<accession>A0AAV2SFT9</accession>
<sequence length="521" mass="60456">MFQNCSYHLLDSLIPPSAEKDKCIQDSLLRLESMCACSIVRSERNCQILSETPKPLHKIIMEAYLKDSYSFIAQNGEQNIWPRDEDMLVGLPELLYHWPHEDFILKEVMPKFQPRLSDFSFFSDILHKFYTLVVKTIIRTFLINFKDNLSHSNRNVVLQTHVNACKVRKINVSGFYTFYFYSFSEDYIGMMGWMSMDEPILNNNGGKLEFILDIDIQNYEISIDGIGICENPSHILNRFAYSQFNSPNSVVIRFNHVSVGCTQLEKLIKGLVHDSGTVSLKLQGDHHTDISAVMENSFKFNENQSTIISVEIEYIGFVSSSIVFVQYLKNLVHLDLGYINLNGKLDSLKHMHKGLLFLSLFYCQLDNADLAQLIDSCHQETLKELNLGYNDFIYDNNYNNLIRLCQKLTKVLVLKLRCCCLESWPINEIKLFFYSLKNMPNIINLDLTWNVFDVDTYNVNIMLLNENCSLRLLRLPLPIHFNEDYNSDEAKSFCSTIIEKINTGRSQLLYVEFEKTDQSFL</sequence>
<evidence type="ECO:0000313" key="1">
    <source>
        <dbReference type="EMBL" id="CAL4193468.1"/>
    </source>
</evidence>
<comment type="caution">
    <text evidence="1">The sequence shown here is derived from an EMBL/GenBank/DDBJ whole genome shotgun (WGS) entry which is preliminary data.</text>
</comment>
<dbReference type="Gene3D" id="3.80.10.10">
    <property type="entry name" value="Ribonuclease Inhibitor"/>
    <property type="match status" value="1"/>
</dbReference>
<dbReference type="SUPFAM" id="SSF52047">
    <property type="entry name" value="RNI-like"/>
    <property type="match status" value="1"/>
</dbReference>
<gene>
    <name evidence="1" type="ORF">MNOR_LOCUS36857</name>
</gene>
<protein>
    <submittedName>
        <fullName evidence="1">Uncharacterized protein</fullName>
    </submittedName>
</protein>
<dbReference type="AlphaFoldDB" id="A0AAV2SFT9"/>
<name>A0AAV2SFT9_MEGNR</name>
<dbReference type="EMBL" id="CAXKWB010069943">
    <property type="protein sequence ID" value="CAL4193468.1"/>
    <property type="molecule type" value="Genomic_DNA"/>
</dbReference>
<organism evidence="1 2">
    <name type="scientific">Meganyctiphanes norvegica</name>
    <name type="common">Northern krill</name>
    <name type="synonym">Thysanopoda norvegica</name>
    <dbReference type="NCBI Taxonomy" id="48144"/>
    <lineage>
        <taxon>Eukaryota</taxon>
        <taxon>Metazoa</taxon>
        <taxon>Ecdysozoa</taxon>
        <taxon>Arthropoda</taxon>
        <taxon>Crustacea</taxon>
        <taxon>Multicrustacea</taxon>
        <taxon>Malacostraca</taxon>
        <taxon>Eumalacostraca</taxon>
        <taxon>Eucarida</taxon>
        <taxon>Euphausiacea</taxon>
        <taxon>Euphausiidae</taxon>
        <taxon>Meganyctiphanes</taxon>
    </lineage>
</organism>
<dbReference type="InterPro" id="IPR032675">
    <property type="entry name" value="LRR_dom_sf"/>
</dbReference>
<evidence type="ECO:0000313" key="2">
    <source>
        <dbReference type="Proteomes" id="UP001497623"/>
    </source>
</evidence>
<dbReference type="Proteomes" id="UP001497623">
    <property type="component" value="Unassembled WGS sequence"/>
</dbReference>
<keyword evidence="2" id="KW-1185">Reference proteome</keyword>
<reference evidence="1 2" key="1">
    <citation type="submission" date="2024-05" db="EMBL/GenBank/DDBJ databases">
        <authorList>
            <person name="Wallberg A."/>
        </authorList>
    </citation>
    <scope>NUCLEOTIDE SEQUENCE [LARGE SCALE GENOMIC DNA]</scope>
</reference>
<proteinExistence type="predicted"/>